<dbReference type="GeneID" id="76609286"/>
<evidence type="ECO:0000313" key="1">
    <source>
        <dbReference type="EMBL" id="AMX03671.1"/>
    </source>
</evidence>
<gene>
    <name evidence="1" type="ORF">A3224_14725</name>
</gene>
<name>A0A143HQ89_MICTH</name>
<dbReference type="Pfam" id="PF03929">
    <property type="entry name" value="PepSY_TM"/>
    <property type="match status" value="1"/>
</dbReference>
<keyword evidence="2" id="KW-1185">Reference proteome</keyword>
<dbReference type="PANTHER" id="PTHR34219:SF9">
    <property type="entry name" value="IRON-REGULATED INNER MEMBRANE PROTEIN"/>
    <property type="match status" value="1"/>
</dbReference>
<dbReference type="Proteomes" id="UP000076077">
    <property type="component" value="Chromosome"/>
</dbReference>
<proteinExistence type="predicted"/>
<dbReference type="STRING" id="252514.A3224_14725"/>
<dbReference type="AlphaFoldDB" id="A0A143HQ89"/>
<dbReference type="RefSeq" id="WP_067156328.1">
    <property type="nucleotide sequence ID" value="NZ_CP014864.1"/>
</dbReference>
<dbReference type="KEGG" id="mthd:A3224_14725"/>
<protein>
    <submittedName>
        <fullName evidence="1">Peptidase</fullName>
    </submittedName>
</protein>
<dbReference type="OrthoDB" id="9776609at2"/>
<dbReference type="EMBL" id="CP014864">
    <property type="protein sequence ID" value="AMX03671.1"/>
    <property type="molecule type" value="Genomic_DNA"/>
</dbReference>
<organism evidence="1 2">
    <name type="scientific">Microbulbifer thermotolerans</name>
    <dbReference type="NCBI Taxonomy" id="252514"/>
    <lineage>
        <taxon>Bacteria</taxon>
        <taxon>Pseudomonadati</taxon>
        <taxon>Pseudomonadota</taxon>
        <taxon>Gammaproteobacteria</taxon>
        <taxon>Cellvibrionales</taxon>
        <taxon>Microbulbiferaceae</taxon>
        <taxon>Microbulbifer</taxon>
    </lineage>
</organism>
<dbReference type="PANTHER" id="PTHR34219">
    <property type="entry name" value="IRON-REGULATED INNER MEMBRANE PROTEIN-RELATED"/>
    <property type="match status" value="1"/>
</dbReference>
<reference evidence="2" key="1">
    <citation type="submission" date="2016-03" db="EMBL/GenBank/DDBJ databases">
        <authorList>
            <person name="Lee Y.-S."/>
            <person name="Choi Y.-L."/>
        </authorList>
    </citation>
    <scope>NUCLEOTIDE SEQUENCE [LARGE SCALE GENOMIC DNA]</scope>
    <source>
        <strain evidence="2">DAU221</strain>
    </source>
</reference>
<accession>A0A143HQ89</accession>
<sequence>MKVRSDILRIYRSLHTWVGITSGLLLLVGFFAGALTMFKQPMDRWINPPEKRMPWIQESSLDQLVAQVMEQYPSARREFTLYPIEREDLSAPMVWTETSGGRELDLSAEQRIASLDSNGNLKTDIQMPSRFGDLVDMLHRTGGIPGFTGDEYLGVYILGIAGVLYFLALISGVILLLPTLVKDFFALRYGKNKKRFWLDSHNVVGITSLPFHIVISLTVIVFAFHGEFYEALKEVVYPNQERAQEMGESQHRNPQDILPPSQLLQKVRAEAPGFDVTEMLYMRLDSPRPLVRIAVYKPEELVHGPVTGYVGVDPYSGEFLLTAMLPGKAEGWGAIVNYFFALHFGSFGGSLVRWIYFFLGLSGAFLFYSGNLLWIESRRKKLRKNAAPDTLVTQPRNLQWMAAITVGATFGCVIGVCLAMVSGKWMHAVSDNINYTYVNIYYICFAVAIAYALWIGVGRATWHLLLASSLSCALIPLTSFASWLIPGLGLWAYTSLPVLMVDLTAAAFAVVLMFAAVRSRRRAFSGNTDSVWSAYKDKKSQAPGLDRKEFPI</sequence>
<evidence type="ECO:0000313" key="2">
    <source>
        <dbReference type="Proteomes" id="UP000076077"/>
    </source>
</evidence>
<dbReference type="InterPro" id="IPR005625">
    <property type="entry name" value="PepSY-ass_TM"/>
</dbReference>